<protein>
    <submittedName>
        <fullName evidence="1">Uncharacterized protein</fullName>
    </submittedName>
</protein>
<evidence type="ECO:0000313" key="1">
    <source>
        <dbReference type="EMBL" id="CAG7786654.1"/>
    </source>
</evidence>
<keyword evidence="2" id="KW-1185">Reference proteome</keyword>
<dbReference type="EMBL" id="CAJVCH010322511">
    <property type="protein sequence ID" value="CAG7786654.1"/>
    <property type="molecule type" value="Genomic_DNA"/>
</dbReference>
<gene>
    <name evidence="1" type="ORF">AFUS01_LOCUS25214</name>
</gene>
<sequence length="118" mass="12765">MFIVEGDHFCRLCHYRTVLGRDWNTARNQQNQDFERQRALLDSQYGINSLRVKRVCLGSEVAGTAEGAIDGSEGVEERRRGAVEGVVGPGGVDVGQGAATGVVGDFAGEDIDKILQEI</sequence>
<dbReference type="Proteomes" id="UP000708208">
    <property type="component" value="Unassembled WGS sequence"/>
</dbReference>
<evidence type="ECO:0000313" key="2">
    <source>
        <dbReference type="Proteomes" id="UP000708208"/>
    </source>
</evidence>
<organism evidence="1 2">
    <name type="scientific">Allacma fusca</name>
    <dbReference type="NCBI Taxonomy" id="39272"/>
    <lineage>
        <taxon>Eukaryota</taxon>
        <taxon>Metazoa</taxon>
        <taxon>Ecdysozoa</taxon>
        <taxon>Arthropoda</taxon>
        <taxon>Hexapoda</taxon>
        <taxon>Collembola</taxon>
        <taxon>Symphypleona</taxon>
        <taxon>Sminthuridae</taxon>
        <taxon>Allacma</taxon>
    </lineage>
</organism>
<accession>A0A8J2KK75</accession>
<proteinExistence type="predicted"/>
<comment type="caution">
    <text evidence="1">The sequence shown here is derived from an EMBL/GenBank/DDBJ whole genome shotgun (WGS) entry which is preliminary data.</text>
</comment>
<name>A0A8J2KK75_9HEXA</name>
<reference evidence="1" key="1">
    <citation type="submission" date="2021-06" db="EMBL/GenBank/DDBJ databases">
        <authorList>
            <person name="Hodson N. C."/>
            <person name="Mongue J. A."/>
            <person name="Jaron S. K."/>
        </authorList>
    </citation>
    <scope>NUCLEOTIDE SEQUENCE</scope>
</reference>
<dbReference type="AlphaFoldDB" id="A0A8J2KK75"/>